<organism evidence="1 2">
    <name type="scientific">Leptospira noguchii serovar Autumnalis str. ZUN142</name>
    <dbReference type="NCBI Taxonomy" id="1085540"/>
    <lineage>
        <taxon>Bacteria</taxon>
        <taxon>Pseudomonadati</taxon>
        <taxon>Spirochaetota</taxon>
        <taxon>Spirochaetia</taxon>
        <taxon>Leptospirales</taxon>
        <taxon>Leptospiraceae</taxon>
        <taxon>Leptospira</taxon>
    </lineage>
</organism>
<evidence type="ECO:0000313" key="1">
    <source>
        <dbReference type="EMBL" id="EMO42859.1"/>
    </source>
</evidence>
<proteinExistence type="predicted"/>
<dbReference type="AlphaFoldDB" id="M6UP69"/>
<reference evidence="1 2" key="1">
    <citation type="submission" date="2013-01" db="EMBL/GenBank/DDBJ databases">
        <authorList>
            <person name="Harkins D.M."/>
            <person name="Durkin A.S."/>
            <person name="Brinkac L.M."/>
            <person name="Haft D.H."/>
            <person name="Selengut J.D."/>
            <person name="Sanka R."/>
            <person name="DePew J."/>
            <person name="Purushe J."/>
            <person name="Matthias M.A."/>
            <person name="Vinetz J.M."/>
            <person name="Sutton G.G."/>
            <person name="Nierman W.C."/>
            <person name="Fouts D.E."/>
        </authorList>
    </citation>
    <scope>NUCLEOTIDE SEQUENCE [LARGE SCALE GENOMIC DNA]</scope>
    <source>
        <strain evidence="1 2">ZUN142</strain>
    </source>
</reference>
<protein>
    <submittedName>
        <fullName evidence="1">Uncharacterized protein</fullName>
    </submittedName>
</protein>
<comment type="caution">
    <text evidence="1">The sequence shown here is derived from an EMBL/GenBank/DDBJ whole genome shotgun (WGS) entry which is preliminary data.</text>
</comment>
<dbReference type="Proteomes" id="UP000012153">
    <property type="component" value="Unassembled WGS sequence"/>
</dbReference>
<sequence length="41" mass="4709">MSLNWIVHFSVNIKLSVGNTTLEFFTSDSLELEIQKLKVIL</sequence>
<dbReference type="EMBL" id="AHOP02000006">
    <property type="protein sequence ID" value="EMO42859.1"/>
    <property type="molecule type" value="Genomic_DNA"/>
</dbReference>
<accession>M6UP69</accession>
<name>M6UP69_9LEPT</name>
<gene>
    <name evidence="1" type="ORF">LEP1GSC186_1545</name>
</gene>
<evidence type="ECO:0000313" key="2">
    <source>
        <dbReference type="Proteomes" id="UP000012153"/>
    </source>
</evidence>